<protein>
    <recommendedName>
        <fullName evidence="1">Phage head morphogenesis domain-containing protein</fullName>
    </recommendedName>
</protein>
<name>C5S006_9PAST</name>
<sequence>MNEKDLLFAIGLKPKEAIAFLEQKGYVLGFNWHEVWQEAHAKAFTVAGVLKQDILIDIHQSLLEAQYNGIPQEEWEKQITRTLHRKGWIGDTPDLIVDENGELLGKRLIPRRLHTIYQTNMRTAERIGEYKAMREIMHLRPYWRYVAVNDKFTRPAHAQLHNSVYHADDPFWHTFYPPNGWNCRCKVIAVKKRDIEREEKWVLRETKPEDFEEYTETIGGIDRKLQAYRLPSGKLFKTDAAFNYNAGQSHLANLGQAMLEKSISAPPKLAAIAINETFKHPKLMQAIKDSFTLEVLAVSQNLEQGIARPQGKIHHIGAILPPVVIALEREGIALESAVISIEDRVLYHALRNDKANRKQGDKRLPVDFWKDLPEMLLKPVAVLRDKTSRNPETRENSLLYIFNTPKGKVSIRFNYIENGERINSVRSGEIILDVRTLKDKKQFDLLYGSLD</sequence>
<evidence type="ECO:0000313" key="2">
    <source>
        <dbReference type="EMBL" id="EER47744.1"/>
    </source>
</evidence>
<dbReference type="EMBL" id="ACQL01000065">
    <property type="protein sequence ID" value="EER47744.1"/>
    <property type="molecule type" value="Genomic_DNA"/>
</dbReference>
<organism evidence="2 3">
    <name type="scientific">Actinobacillus minor NM305</name>
    <dbReference type="NCBI Taxonomy" id="637911"/>
    <lineage>
        <taxon>Bacteria</taxon>
        <taxon>Pseudomonadati</taxon>
        <taxon>Pseudomonadota</taxon>
        <taxon>Gammaproteobacteria</taxon>
        <taxon>Pasteurellales</taxon>
        <taxon>Pasteurellaceae</taxon>
        <taxon>Actinobacillus</taxon>
    </lineage>
</organism>
<dbReference type="Pfam" id="PF04233">
    <property type="entry name" value="Phage_Mu_F"/>
    <property type="match status" value="1"/>
</dbReference>
<evidence type="ECO:0000313" key="3">
    <source>
        <dbReference type="Proteomes" id="UP000005532"/>
    </source>
</evidence>
<dbReference type="InterPro" id="IPR006528">
    <property type="entry name" value="Phage_head_morphogenesis_dom"/>
</dbReference>
<evidence type="ECO:0000259" key="1">
    <source>
        <dbReference type="Pfam" id="PF04233"/>
    </source>
</evidence>
<accession>C5S006</accession>
<comment type="caution">
    <text evidence="2">The sequence shown here is derived from an EMBL/GenBank/DDBJ whole genome shotgun (WGS) entry which is preliminary data.</text>
</comment>
<dbReference type="AlphaFoldDB" id="C5S006"/>
<reference evidence="2 3" key="1">
    <citation type="journal article" date="2010" name="Vet. Microbiol.">
        <title>Production of haemolysins by strains of the Actinobacillus minor/porcitonsillarum complex.</title>
        <authorList>
            <person name="Arya G."/>
            <person name="Niven D.F."/>
        </authorList>
    </citation>
    <scope>NUCLEOTIDE SEQUENCE [LARGE SCALE GENOMIC DNA]</scope>
    <source>
        <strain evidence="2 3">NM305</strain>
    </source>
</reference>
<dbReference type="NCBIfam" id="TIGR01641">
    <property type="entry name" value="phageSPP1_gp7"/>
    <property type="match status" value="1"/>
</dbReference>
<gene>
    <name evidence="2" type="ORF">AM305_06146</name>
</gene>
<dbReference type="eggNOG" id="COG2369">
    <property type="taxonomic scope" value="Bacteria"/>
</dbReference>
<dbReference type="RefSeq" id="WP_005822901.1">
    <property type="nucleotide sequence ID" value="NZ_ACQL01000065.1"/>
</dbReference>
<dbReference type="Proteomes" id="UP000005532">
    <property type="component" value="Unassembled WGS sequence"/>
</dbReference>
<proteinExistence type="predicted"/>
<feature type="domain" description="Phage head morphogenesis" evidence="1">
    <location>
        <begin position="57"/>
        <end position="188"/>
    </location>
</feature>
<dbReference type="OrthoDB" id="9813502at2"/>